<dbReference type="EMBL" id="CP019875">
    <property type="protein sequence ID" value="AQU88616.1"/>
    <property type="molecule type" value="Genomic_DNA"/>
</dbReference>
<dbReference type="Proteomes" id="UP000247512">
    <property type="component" value="Unassembled WGS sequence"/>
</dbReference>
<sequence length="59" mass="6812">MIPAGSILQFYPSSRIFHVLPLDRISAHRRVILYFLIFLQGTGILLLHIILQKKIKQLA</sequence>
<keyword evidence="5" id="KW-1185">Reference proteome</keyword>
<protein>
    <submittedName>
        <fullName evidence="2">Uncharacterized protein</fullName>
    </submittedName>
</protein>
<accession>A0A9N7CB01</accession>
<name>A0A9N7CB01_9PROT</name>
<dbReference type="AlphaFoldDB" id="A0A9N7CB01"/>
<organism evidence="2 4">
    <name type="scientific">Komagataeibacter nataicola</name>
    <dbReference type="NCBI Taxonomy" id="265960"/>
    <lineage>
        <taxon>Bacteria</taxon>
        <taxon>Pseudomonadati</taxon>
        <taxon>Pseudomonadota</taxon>
        <taxon>Alphaproteobacteria</taxon>
        <taxon>Acetobacterales</taxon>
        <taxon>Acetobacteraceae</taxon>
        <taxon>Komagataeibacter</taxon>
    </lineage>
</organism>
<dbReference type="KEGG" id="kna:B0W47_15460"/>
<keyword evidence="1" id="KW-0472">Membrane</keyword>
<evidence type="ECO:0000313" key="3">
    <source>
        <dbReference type="EMBL" id="PYD64855.1"/>
    </source>
</evidence>
<reference evidence="3 5" key="3">
    <citation type="submission" date="2017-06" db="EMBL/GenBank/DDBJ databases">
        <title>A draft genome sequence of Komagataeibacter nataicola LMG 1536.</title>
        <authorList>
            <person name="Skraban J."/>
            <person name="Cleenwerck I."/>
            <person name="Vandamme P."/>
            <person name="Trcek J."/>
        </authorList>
    </citation>
    <scope>NUCLEOTIDE SEQUENCE [LARGE SCALE GENOMIC DNA]</scope>
    <source>
        <strain evidence="3 5">LMG 1536</strain>
    </source>
</reference>
<keyword evidence="1" id="KW-1133">Transmembrane helix</keyword>
<dbReference type="Proteomes" id="UP000189683">
    <property type="component" value="Chromosome"/>
</dbReference>
<feature type="transmembrane region" description="Helical" evidence="1">
    <location>
        <begin position="31"/>
        <end position="51"/>
    </location>
</feature>
<evidence type="ECO:0000256" key="1">
    <source>
        <dbReference type="SAM" id="Phobius"/>
    </source>
</evidence>
<proteinExistence type="predicted"/>
<evidence type="ECO:0000313" key="5">
    <source>
        <dbReference type="Proteomes" id="UP000247512"/>
    </source>
</evidence>
<keyword evidence="1" id="KW-0812">Transmembrane</keyword>
<evidence type="ECO:0000313" key="4">
    <source>
        <dbReference type="Proteomes" id="UP000189683"/>
    </source>
</evidence>
<reference evidence="4" key="1">
    <citation type="submission" date="2017-02" db="EMBL/GenBank/DDBJ databases">
        <title>zhang.</title>
        <authorList>
            <person name="Zhang H."/>
        </authorList>
    </citation>
    <scope>NUCLEOTIDE SEQUENCE [LARGE SCALE GENOMIC DNA]</scope>
    <source>
        <strain evidence="4">RZS01</strain>
    </source>
</reference>
<evidence type="ECO:0000313" key="2">
    <source>
        <dbReference type="EMBL" id="AQU88616.1"/>
    </source>
</evidence>
<reference evidence="2" key="2">
    <citation type="submission" date="2017-02" db="EMBL/GenBank/DDBJ databases">
        <authorList>
            <person name="Zhang H."/>
        </authorList>
    </citation>
    <scope>NUCLEOTIDE SEQUENCE</scope>
    <source>
        <strain evidence="2">RZS01</strain>
    </source>
</reference>
<gene>
    <name evidence="2" type="ORF">B0W47_15460</name>
    <name evidence="3" type="ORF">CDI09_16910</name>
</gene>
<dbReference type="EMBL" id="NIRT01000068">
    <property type="protein sequence ID" value="PYD64855.1"/>
    <property type="molecule type" value="Genomic_DNA"/>
</dbReference>